<dbReference type="InterPro" id="IPR012677">
    <property type="entry name" value="Nucleotide-bd_a/b_plait_sf"/>
</dbReference>
<dbReference type="HOGENOM" id="CLU_1590524_0_0_1"/>
<dbReference type="RefSeq" id="XP_009012434.1">
    <property type="nucleotide sequence ID" value="XM_009014186.1"/>
</dbReference>
<dbReference type="KEGG" id="hro:HELRODRAFT_119465"/>
<name>T1EGN3_HELRO</name>
<dbReference type="SMART" id="SM00361">
    <property type="entry name" value="RRM_1"/>
    <property type="match status" value="2"/>
</dbReference>
<dbReference type="OrthoDB" id="439808at2759"/>
<dbReference type="Proteomes" id="UP000015101">
    <property type="component" value="Unassembled WGS sequence"/>
</dbReference>
<dbReference type="CDD" id="cd12354">
    <property type="entry name" value="RRM3_TIA1_like"/>
    <property type="match status" value="1"/>
</dbReference>
<dbReference type="EnsemblMetazoa" id="HelroT119465">
    <property type="protein sequence ID" value="HelroP119465"/>
    <property type="gene ID" value="HelroG119465"/>
</dbReference>
<evidence type="ECO:0000256" key="2">
    <source>
        <dbReference type="PROSITE-ProRule" id="PRU00176"/>
    </source>
</evidence>
<feature type="domain" description="RRM" evidence="3">
    <location>
        <begin position="4"/>
        <end position="82"/>
    </location>
</feature>
<evidence type="ECO:0000256" key="1">
    <source>
        <dbReference type="ARBA" id="ARBA00022884"/>
    </source>
</evidence>
<dbReference type="EMBL" id="AMQM01002942">
    <property type="status" value="NOT_ANNOTATED_CDS"/>
    <property type="molecule type" value="Genomic_DNA"/>
</dbReference>
<dbReference type="InParanoid" id="T1EGN3"/>
<dbReference type="EMBL" id="AMQM01002943">
    <property type="status" value="NOT_ANNOTATED_CDS"/>
    <property type="molecule type" value="Genomic_DNA"/>
</dbReference>
<evidence type="ECO:0000313" key="4">
    <source>
        <dbReference type="EMBL" id="ESO09341.1"/>
    </source>
</evidence>
<dbReference type="SMART" id="SM00360">
    <property type="entry name" value="RRM"/>
    <property type="match status" value="2"/>
</dbReference>
<keyword evidence="6" id="KW-1185">Reference proteome</keyword>
<dbReference type="STRING" id="6412.T1EGN3"/>
<dbReference type="OMA" id="YIGCLHH"/>
<reference evidence="5" key="3">
    <citation type="submission" date="2015-06" db="UniProtKB">
        <authorList>
            <consortium name="EnsemblMetazoa"/>
        </authorList>
    </citation>
    <scope>IDENTIFICATION</scope>
</reference>
<evidence type="ECO:0000313" key="6">
    <source>
        <dbReference type="Proteomes" id="UP000015101"/>
    </source>
</evidence>
<accession>T1EGN3</accession>
<evidence type="ECO:0000313" key="5">
    <source>
        <dbReference type="EnsemblMetazoa" id="HelroP119465"/>
    </source>
</evidence>
<dbReference type="InterPro" id="IPR035979">
    <property type="entry name" value="RBD_domain_sf"/>
</dbReference>
<dbReference type="CDD" id="cd12353">
    <property type="entry name" value="RRM2_TIA1_like"/>
    <property type="match status" value="1"/>
</dbReference>
<dbReference type="CTD" id="20195733"/>
<reference evidence="4 6" key="2">
    <citation type="journal article" date="2013" name="Nature">
        <title>Insights into bilaterian evolution from three spiralian genomes.</title>
        <authorList>
            <person name="Simakov O."/>
            <person name="Marletaz F."/>
            <person name="Cho S.J."/>
            <person name="Edsinger-Gonzales E."/>
            <person name="Havlak P."/>
            <person name="Hellsten U."/>
            <person name="Kuo D.H."/>
            <person name="Larsson T."/>
            <person name="Lv J."/>
            <person name="Arendt D."/>
            <person name="Savage R."/>
            <person name="Osoegawa K."/>
            <person name="de Jong P."/>
            <person name="Grimwood J."/>
            <person name="Chapman J.A."/>
            <person name="Shapiro H."/>
            <person name="Aerts A."/>
            <person name="Otillar R.P."/>
            <person name="Terry A.Y."/>
            <person name="Boore J.L."/>
            <person name="Grigoriev I.V."/>
            <person name="Lindberg D.R."/>
            <person name="Seaver E.C."/>
            <person name="Weisblat D.A."/>
            <person name="Putnam N.H."/>
            <person name="Rokhsar D.S."/>
        </authorList>
    </citation>
    <scope>NUCLEOTIDE SEQUENCE</scope>
</reference>
<dbReference type="Gene3D" id="3.30.70.330">
    <property type="match status" value="2"/>
</dbReference>
<dbReference type="InterPro" id="IPR000504">
    <property type="entry name" value="RRM_dom"/>
</dbReference>
<protein>
    <recommendedName>
        <fullName evidence="3">RRM domain-containing protein</fullName>
    </recommendedName>
</protein>
<dbReference type="EMBL" id="KB095959">
    <property type="protein sequence ID" value="ESO09341.1"/>
    <property type="molecule type" value="Genomic_DNA"/>
</dbReference>
<dbReference type="PROSITE" id="PS50102">
    <property type="entry name" value="RRM"/>
    <property type="match status" value="2"/>
</dbReference>
<gene>
    <name evidence="5" type="primary">20195733</name>
    <name evidence="4" type="ORF">HELRODRAFT_119465</name>
</gene>
<dbReference type="Pfam" id="PF00076">
    <property type="entry name" value="RRM_1"/>
    <property type="match status" value="2"/>
</dbReference>
<proteinExistence type="predicted"/>
<evidence type="ECO:0000259" key="3">
    <source>
        <dbReference type="PROSITE" id="PS50102"/>
    </source>
</evidence>
<dbReference type="AlphaFoldDB" id="T1EGN3"/>
<dbReference type="FunFam" id="3.30.70.330:FF:000317">
    <property type="entry name" value="Rox8, isoform B"/>
    <property type="match status" value="1"/>
</dbReference>
<dbReference type="SUPFAM" id="SSF54928">
    <property type="entry name" value="RNA-binding domain, RBD"/>
    <property type="match status" value="2"/>
</dbReference>
<organism evidence="5 6">
    <name type="scientific">Helobdella robusta</name>
    <name type="common">Californian leech</name>
    <dbReference type="NCBI Taxonomy" id="6412"/>
    <lineage>
        <taxon>Eukaryota</taxon>
        <taxon>Metazoa</taxon>
        <taxon>Spiralia</taxon>
        <taxon>Lophotrochozoa</taxon>
        <taxon>Annelida</taxon>
        <taxon>Clitellata</taxon>
        <taxon>Hirudinea</taxon>
        <taxon>Rhynchobdellida</taxon>
        <taxon>Glossiphoniidae</taxon>
        <taxon>Helobdella</taxon>
    </lineage>
</organism>
<dbReference type="PANTHER" id="PTHR10352">
    <property type="entry name" value="EUKARYOTIC TRANSLATION INITIATION FACTOR 3 SUBUNIT G"/>
    <property type="match status" value="1"/>
</dbReference>
<dbReference type="InterPro" id="IPR003954">
    <property type="entry name" value="RRM_euk-type"/>
</dbReference>
<dbReference type="GeneID" id="20195733"/>
<sequence>TELFHIFVGDLSPDAETNQLREAFAPFGQISDCKIIRDPQTSKSRGYGFVSFFRKEDAENAISKMNGQKVGSRPIRTNWAVRKPASAAQKEANTKPLTYDEVFCQTSSTNCTVYCGGITAGLSEELLHEAFNSFGTIQEIRVFKDKGYAFIRFCSKSTAAQAIVSMNGAEINGYTIKCSWGKETPTSN</sequence>
<keyword evidence="1 2" id="KW-0694">RNA-binding</keyword>
<dbReference type="eggNOG" id="KOG0148">
    <property type="taxonomic scope" value="Eukaryota"/>
</dbReference>
<reference evidence="6" key="1">
    <citation type="submission" date="2012-12" db="EMBL/GenBank/DDBJ databases">
        <authorList>
            <person name="Hellsten U."/>
            <person name="Grimwood J."/>
            <person name="Chapman J.A."/>
            <person name="Shapiro H."/>
            <person name="Aerts A."/>
            <person name="Otillar R.P."/>
            <person name="Terry A.Y."/>
            <person name="Boore J.L."/>
            <person name="Simakov O."/>
            <person name="Marletaz F."/>
            <person name="Cho S.-J."/>
            <person name="Edsinger-Gonzales E."/>
            <person name="Havlak P."/>
            <person name="Kuo D.-H."/>
            <person name="Larsson T."/>
            <person name="Lv J."/>
            <person name="Arendt D."/>
            <person name="Savage R."/>
            <person name="Osoegawa K."/>
            <person name="de Jong P."/>
            <person name="Lindberg D.R."/>
            <person name="Seaver E.C."/>
            <person name="Weisblat D.A."/>
            <person name="Putnam N.H."/>
            <person name="Grigoriev I.V."/>
            <person name="Rokhsar D.S."/>
        </authorList>
    </citation>
    <scope>NUCLEOTIDE SEQUENCE</scope>
</reference>
<dbReference type="GO" id="GO:0003723">
    <property type="term" value="F:RNA binding"/>
    <property type="evidence" value="ECO:0007669"/>
    <property type="project" value="UniProtKB-UniRule"/>
</dbReference>
<feature type="domain" description="RRM" evidence="3">
    <location>
        <begin position="111"/>
        <end position="183"/>
    </location>
</feature>